<evidence type="ECO:0000256" key="2">
    <source>
        <dbReference type="ARBA" id="ARBA00022771"/>
    </source>
</evidence>
<dbReference type="Pfam" id="PF00641">
    <property type="entry name" value="Zn_ribbon_RanBP"/>
    <property type="match status" value="2"/>
</dbReference>
<dbReference type="AlphaFoldDB" id="A0ABD3HGU0"/>
<evidence type="ECO:0000256" key="4">
    <source>
        <dbReference type="PROSITE-ProRule" id="PRU00322"/>
    </source>
</evidence>
<dbReference type="Gene3D" id="4.10.1060.10">
    <property type="entry name" value="Zinc finger, RanBP2-type"/>
    <property type="match status" value="2"/>
</dbReference>
<proteinExistence type="predicted"/>
<evidence type="ECO:0000313" key="7">
    <source>
        <dbReference type="Proteomes" id="UP001633002"/>
    </source>
</evidence>
<dbReference type="InterPro" id="IPR036443">
    <property type="entry name" value="Znf_RanBP2_sf"/>
</dbReference>
<reference evidence="6 7" key="1">
    <citation type="submission" date="2024-09" db="EMBL/GenBank/DDBJ databases">
        <title>Chromosome-scale assembly of Riccia sorocarpa.</title>
        <authorList>
            <person name="Paukszto L."/>
        </authorList>
    </citation>
    <scope>NUCLEOTIDE SEQUENCE [LARGE SCALE GENOMIC DNA]</scope>
    <source>
        <strain evidence="6">LP-2024</strain>
        <tissue evidence="6">Aerial parts of the thallus</tissue>
    </source>
</reference>
<dbReference type="EMBL" id="JBJQOH010000004">
    <property type="protein sequence ID" value="KAL3689652.1"/>
    <property type="molecule type" value="Genomic_DNA"/>
</dbReference>
<feature type="domain" description="RanBP2-type" evidence="5">
    <location>
        <begin position="41"/>
        <end position="72"/>
    </location>
</feature>
<sequence>MTLFTCFPDEELQVIVSCLKLRVIVVSGDLRFGGSSDSGVRPGDWDCSAGGCGAHRFASRSNCFKCGAYKDESANAGAGVHQAKSGDWISGRSGRDEHNFPSRMECYRCSAPRESGTAM</sequence>
<keyword evidence="1" id="KW-0479">Metal-binding</keyword>
<name>A0ABD3HGU0_9MARC</name>
<organism evidence="6 7">
    <name type="scientific">Riccia sorocarpa</name>
    <dbReference type="NCBI Taxonomy" id="122646"/>
    <lineage>
        <taxon>Eukaryota</taxon>
        <taxon>Viridiplantae</taxon>
        <taxon>Streptophyta</taxon>
        <taxon>Embryophyta</taxon>
        <taxon>Marchantiophyta</taxon>
        <taxon>Marchantiopsida</taxon>
        <taxon>Marchantiidae</taxon>
        <taxon>Marchantiales</taxon>
        <taxon>Ricciaceae</taxon>
        <taxon>Riccia</taxon>
    </lineage>
</organism>
<dbReference type="PANTHER" id="PTHR23111:SF75">
    <property type="entry name" value="OS06G0141200 PROTEIN"/>
    <property type="match status" value="1"/>
</dbReference>
<dbReference type="GO" id="GO:0008270">
    <property type="term" value="F:zinc ion binding"/>
    <property type="evidence" value="ECO:0007669"/>
    <property type="project" value="UniProtKB-KW"/>
</dbReference>
<evidence type="ECO:0000313" key="6">
    <source>
        <dbReference type="EMBL" id="KAL3689652.1"/>
    </source>
</evidence>
<keyword evidence="2 4" id="KW-0863">Zinc-finger</keyword>
<keyword evidence="7" id="KW-1185">Reference proteome</keyword>
<evidence type="ECO:0000256" key="3">
    <source>
        <dbReference type="ARBA" id="ARBA00022833"/>
    </source>
</evidence>
<accession>A0ABD3HGU0</accession>
<gene>
    <name evidence="6" type="ORF">R1sor_015961</name>
</gene>
<dbReference type="SMART" id="SM00547">
    <property type="entry name" value="ZnF_RBZ"/>
    <property type="match status" value="2"/>
</dbReference>
<dbReference type="PANTHER" id="PTHR23111">
    <property type="entry name" value="ZINC FINGER PROTEIN"/>
    <property type="match status" value="1"/>
</dbReference>
<comment type="caution">
    <text evidence="6">The sequence shown here is derived from an EMBL/GenBank/DDBJ whole genome shotgun (WGS) entry which is preliminary data.</text>
</comment>
<keyword evidence="3" id="KW-0862">Zinc</keyword>
<evidence type="ECO:0000256" key="1">
    <source>
        <dbReference type="ARBA" id="ARBA00022723"/>
    </source>
</evidence>
<dbReference type="Proteomes" id="UP001633002">
    <property type="component" value="Unassembled WGS sequence"/>
</dbReference>
<dbReference type="SUPFAM" id="SSF90209">
    <property type="entry name" value="Ran binding protein zinc finger-like"/>
    <property type="match status" value="2"/>
</dbReference>
<evidence type="ECO:0000259" key="5">
    <source>
        <dbReference type="PROSITE" id="PS50199"/>
    </source>
</evidence>
<dbReference type="PROSITE" id="PS50199">
    <property type="entry name" value="ZF_RANBP2_2"/>
    <property type="match status" value="1"/>
</dbReference>
<protein>
    <recommendedName>
        <fullName evidence="5">RanBP2-type domain-containing protein</fullName>
    </recommendedName>
</protein>
<dbReference type="InterPro" id="IPR001876">
    <property type="entry name" value="Znf_RanBP2"/>
</dbReference>